<gene>
    <name evidence="4" type="ORF">ABDJ34_08595</name>
</gene>
<dbReference type="EMBL" id="JBDLBQ010000007">
    <property type="protein sequence ID" value="MFN2102960.1"/>
    <property type="molecule type" value="Genomic_DNA"/>
</dbReference>
<evidence type="ECO:0000313" key="5">
    <source>
        <dbReference type="Proteomes" id="UP001634413"/>
    </source>
</evidence>
<keyword evidence="3" id="KW-0812">Transmembrane</keyword>
<evidence type="ECO:0000256" key="3">
    <source>
        <dbReference type="SAM" id="Phobius"/>
    </source>
</evidence>
<dbReference type="RefSeq" id="WP_412702095.1">
    <property type="nucleotide sequence ID" value="NZ_JBDLBQ010000007.1"/>
</dbReference>
<keyword evidence="5" id="KW-1185">Reference proteome</keyword>
<name>A0ABW9KE59_9FIRM</name>
<feature type="compositionally biased region" description="Low complexity" evidence="2">
    <location>
        <begin position="49"/>
        <end position="68"/>
    </location>
</feature>
<reference evidence="4 5" key="1">
    <citation type="journal article" date="2024" name="Anaerobe">
        <title>The identification of Finegoldia dalianensis sp. nov., isolated from the pus of a patient with skin abscess and genomic analysis of the strains belonging to Finegoldia genus.</title>
        <authorList>
            <person name="Li Y."/>
            <person name="Wang Y."/>
            <person name="Xiao D."/>
            <person name="Wang J."/>
            <person name="Jin D."/>
        </authorList>
    </citation>
    <scope>NUCLEOTIDE SEQUENCE [LARGE SCALE GENOMIC DNA]</scope>
    <source>
        <strain evidence="4 5">LY240594</strain>
    </source>
</reference>
<dbReference type="EC" id="3.4.22.70" evidence="4"/>
<dbReference type="Gene3D" id="2.40.260.10">
    <property type="entry name" value="Sortase"/>
    <property type="match status" value="1"/>
</dbReference>
<evidence type="ECO:0000256" key="2">
    <source>
        <dbReference type="SAM" id="MobiDB-lite"/>
    </source>
</evidence>
<keyword evidence="3" id="KW-0472">Membrane</keyword>
<dbReference type="GO" id="GO:0016787">
    <property type="term" value="F:hydrolase activity"/>
    <property type="evidence" value="ECO:0007669"/>
    <property type="project" value="UniProtKB-KW"/>
</dbReference>
<accession>A0ABW9KE59</accession>
<feature type="transmembrane region" description="Helical" evidence="3">
    <location>
        <begin position="253"/>
        <end position="279"/>
    </location>
</feature>
<feature type="transmembrane region" description="Helical" evidence="3">
    <location>
        <begin position="12"/>
        <end position="30"/>
    </location>
</feature>
<dbReference type="NCBIfam" id="TIGR01076">
    <property type="entry name" value="sortase_fam"/>
    <property type="match status" value="1"/>
</dbReference>
<keyword evidence="1 4" id="KW-0378">Hydrolase</keyword>
<sequence>MLKRKNIVSKILLALGIIVFLIPLVLNLYYKNENKAVIKEFRSQKVEQNSSKDNSKNENNNDSISNIITGKQSDTNDKRNSPIGIIFIPKIKEQIPIYKDIKGMLDINLDKGVVLLSRSTMMKDIDEDSFKEKENLSLDPKKTANMVLTGHRGTLNTNQNIFKNLDKLEKGDKFYIDNGINLLEFKVFEIKVIDPKQGNLIYSDQPFNQSTLVTCTPYLINNKRLIVSGGLSKITDNTDSEILNDISKNKNELGFFSLVNIMNLIIIIILIGLVIAFIFKKYKKRTKKEVISESSKKI</sequence>
<proteinExistence type="predicted"/>
<protein>
    <submittedName>
        <fullName evidence="4">Sortase</fullName>
        <ecNumber evidence="4">3.4.22.70</ecNumber>
    </submittedName>
</protein>
<dbReference type="Pfam" id="PF04203">
    <property type="entry name" value="Sortase"/>
    <property type="match status" value="1"/>
</dbReference>
<evidence type="ECO:0000313" key="4">
    <source>
        <dbReference type="EMBL" id="MFN2102960.1"/>
    </source>
</evidence>
<dbReference type="InterPro" id="IPR023365">
    <property type="entry name" value="Sortase_dom-sf"/>
</dbReference>
<evidence type="ECO:0000256" key="1">
    <source>
        <dbReference type="ARBA" id="ARBA00022801"/>
    </source>
</evidence>
<organism evidence="4 5">
    <name type="scientific">Finegoldia dalianensis</name>
    <dbReference type="NCBI Taxonomy" id="3145239"/>
    <lineage>
        <taxon>Bacteria</taxon>
        <taxon>Bacillati</taxon>
        <taxon>Bacillota</taxon>
        <taxon>Tissierellia</taxon>
        <taxon>Tissierellales</taxon>
        <taxon>Peptoniphilaceae</taxon>
        <taxon>Finegoldia</taxon>
    </lineage>
</organism>
<comment type="caution">
    <text evidence="4">The sequence shown here is derived from an EMBL/GenBank/DDBJ whole genome shotgun (WGS) entry which is preliminary data.</text>
</comment>
<dbReference type="SUPFAM" id="SSF63817">
    <property type="entry name" value="Sortase"/>
    <property type="match status" value="1"/>
</dbReference>
<feature type="region of interest" description="Disordered" evidence="2">
    <location>
        <begin position="44"/>
        <end position="76"/>
    </location>
</feature>
<dbReference type="InterPro" id="IPR005754">
    <property type="entry name" value="Sortase"/>
</dbReference>
<keyword evidence="3" id="KW-1133">Transmembrane helix</keyword>
<dbReference type="Proteomes" id="UP001634413">
    <property type="component" value="Unassembled WGS sequence"/>
</dbReference>